<feature type="compositionally biased region" description="Polar residues" evidence="1">
    <location>
        <begin position="744"/>
        <end position="764"/>
    </location>
</feature>
<dbReference type="RefSeq" id="XP_031577031.1">
    <property type="nucleotide sequence ID" value="XM_031720756.1"/>
</dbReference>
<feature type="compositionally biased region" description="Basic and acidic residues" evidence="1">
    <location>
        <begin position="333"/>
        <end position="350"/>
    </location>
</feature>
<feature type="region of interest" description="Disordered" evidence="1">
    <location>
        <begin position="570"/>
        <end position="764"/>
    </location>
</feature>
<feature type="compositionally biased region" description="Low complexity" evidence="1">
    <location>
        <begin position="427"/>
        <end position="441"/>
    </location>
</feature>
<feature type="region of interest" description="Disordered" evidence="1">
    <location>
        <begin position="770"/>
        <end position="789"/>
    </location>
</feature>
<feature type="compositionally biased region" description="Basic residues" evidence="1">
    <location>
        <begin position="1098"/>
        <end position="1108"/>
    </location>
</feature>
<dbReference type="STRING" id="559298.A0A179UDM6"/>
<dbReference type="GO" id="GO:0034063">
    <property type="term" value="P:stress granule assembly"/>
    <property type="evidence" value="ECO:0007669"/>
    <property type="project" value="TreeGrafter"/>
</dbReference>
<feature type="compositionally biased region" description="Basic and acidic residues" evidence="1">
    <location>
        <begin position="359"/>
        <end position="371"/>
    </location>
</feature>
<dbReference type="EMBL" id="GG657450">
    <property type="protein sequence ID" value="OAT06074.1"/>
    <property type="molecule type" value="Genomic_DNA"/>
</dbReference>
<dbReference type="PANTHER" id="PTHR12854">
    <property type="entry name" value="ATAXIN 2-RELATED"/>
    <property type="match status" value="1"/>
</dbReference>
<dbReference type="InterPro" id="IPR025852">
    <property type="entry name" value="SM_dom_ATX"/>
</dbReference>
<feature type="compositionally biased region" description="Low complexity" evidence="1">
    <location>
        <begin position="1025"/>
        <end position="1051"/>
    </location>
</feature>
<sequence length="1149" mass="123968">MASTLNSVSSSANGASGNPLSNPMQQNPSSAASNNNNNSNSSNNNNSSSSSRPAMRSSSTLKTSTDGSRRQAASPVDGAQRRNNPPKAWTQSTNPLTQKPSYPNQNGGAPQRKSTISPNPMASSSPNRESNTPDMHANDRLTFLLAACIGLNATVTTKSGEKFSGIFSGSSLEPNDSSFALKMTQRCSSPQPDHSRSNGLSDHSSLYIGSGVDHQMIFDVQDVADVCVENVSTVGIAAKEQNGAPTGFKTDTDISGGQAVRERELQRWEPGTDAPVDLSLESAGSTSWDQFEVNERLFGATTSYDENLYTTRIDRSDPSYKRKEAEAARIAREIESSETDNAHLREERGLVAENDYANEEDKYSGVRREDFPPLQSGQPNKYTPPARRAPTSHPTVPGAPVDPAIISAQIARPDIPPKQSSQPKINITPSQTTITTSTTTTDAVKDKAPETTKSAPSLKPPTSSEQKQVSGKPTSNSNVPSKRNGVENASSNVEVEVLDHFRQFATIEKMKLQERRRNQASYDRTIKLNELMKFSKNFKLGTPVPKDLVPILAKDPSKQEEIIEKARRQHEEKLAAAAAKAAGATPPDASTATAPAAEQKPTAPRASGSSRYDVGAVPPVAPSDRQQYPRGRQGYPPMGPHSGPGGRPMGHHTAHPGRSGPGLLSHRLADIQQQRKGGAMGHPMPPPLPVQDGRITPHGPLGGDQSSLNSPHKSVQSPTSATSTKFNVRAHEFKPNPAAHTFTPGGTSAMTSGPANARPQSISRAASPSAFFGAKKPLPPSERPSINDHFNPVKRMKKEATEQSTTKDYAFNGGIPQAYRTPPTWEVAPINAEKTYADMFKTPTPVPSASPQRAASNPQLPHQHQLPFHLQHSGPPTTGPPQAHPHPHAQSHHPSGPPLFEDHHRMHMSASTSQVYPSPRLQQTPVAYHSPMGHHAQLAYGQPVPQFYTAQGPQPPHMRHYPGGPQFVNPQNGMGAPMMVQQPSNGPYAGMPQGMGVPYNPQMPMYSPNAGHAYPQHVPPPPQPHSGYPSPSRGAPMMMHQGSQQGSQQGHPPQPIMFMNSSQHGQPVYAPQQPGYIPPVRAGYPQHQQSHFNTSPHQTHHYPHHQHRAQNNTHYNQMPHMHHPHMAPQGPPQNAPAGPHPPEAVDEVK</sequence>
<dbReference type="OrthoDB" id="2275718at2759"/>
<keyword evidence="4" id="KW-1185">Reference proteome</keyword>
<dbReference type="SMART" id="SM01272">
    <property type="entry name" value="LsmAD"/>
    <property type="match status" value="1"/>
</dbReference>
<feature type="compositionally biased region" description="Low complexity" evidence="1">
    <location>
        <begin position="1"/>
        <end position="59"/>
    </location>
</feature>
<feature type="compositionally biased region" description="Pro residues" evidence="1">
    <location>
        <begin position="1129"/>
        <end position="1142"/>
    </location>
</feature>
<dbReference type="InterPro" id="IPR009604">
    <property type="entry name" value="LsmAD_domain"/>
</dbReference>
<accession>A0A179UDM6</accession>
<feature type="region of interest" description="Disordered" evidence="1">
    <location>
        <begin position="840"/>
        <end position="903"/>
    </location>
</feature>
<name>A0A179UDM6_BLAGS</name>
<dbReference type="GeneID" id="8510311"/>
<dbReference type="InterPro" id="IPR045117">
    <property type="entry name" value="ATXN2-like"/>
</dbReference>
<feature type="compositionally biased region" description="Polar residues" evidence="1">
    <location>
        <begin position="1086"/>
        <end position="1095"/>
    </location>
</feature>
<protein>
    <submittedName>
        <fullName evidence="3">PAB1 binding protein</fullName>
    </submittedName>
</protein>
<dbReference type="VEuPathDB" id="FungiDB:BDBG_02358"/>
<feature type="compositionally biased region" description="Polar residues" evidence="1">
    <location>
        <begin position="847"/>
        <end position="857"/>
    </location>
</feature>
<organism evidence="3 4">
    <name type="scientific">Blastomyces gilchristii (strain SLH14081)</name>
    <name type="common">Blastomyces dermatitidis</name>
    <dbReference type="NCBI Taxonomy" id="559298"/>
    <lineage>
        <taxon>Eukaryota</taxon>
        <taxon>Fungi</taxon>
        <taxon>Dikarya</taxon>
        <taxon>Ascomycota</taxon>
        <taxon>Pezizomycotina</taxon>
        <taxon>Eurotiomycetes</taxon>
        <taxon>Eurotiomycetidae</taxon>
        <taxon>Onygenales</taxon>
        <taxon>Ajellomycetaceae</taxon>
        <taxon>Blastomyces</taxon>
    </lineage>
</organism>
<dbReference type="PANTHER" id="PTHR12854:SF7">
    <property type="entry name" value="ATAXIN-2 HOMOLOG"/>
    <property type="match status" value="1"/>
</dbReference>
<feature type="compositionally biased region" description="Polar residues" evidence="1">
    <location>
        <begin position="89"/>
        <end position="133"/>
    </location>
</feature>
<evidence type="ECO:0000259" key="2">
    <source>
        <dbReference type="SMART" id="SM01272"/>
    </source>
</evidence>
<gene>
    <name evidence="3" type="ORF">BDBG_02358</name>
</gene>
<dbReference type="KEGG" id="bgh:BDBG_02358"/>
<evidence type="ECO:0000256" key="1">
    <source>
        <dbReference type="SAM" id="MobiDB-lite"/>
    </source>
</evidence>
<feature type="domain" description="LsmAD" evidence="2">
    <location>
        <begin position="298"/>
        <end position="369"/>
    </location>
</feature>
<feature type="region of interest" description="Disordered" evidence="1">
    <location>
        <begin position="333"/>
        <end position="401"/>
    </location>
</feature>
<feature type="compositionally biased region" description="Low complexity" evidence="1">
    <location>
        <begin position="858"/>
        <end position="876"/>
    </location>
</feature>
<reference evidence="4" key="1">
    <citation type="journal article" date="2015" name="PLoS Genet.">
        <title>The dynamic genome and transcriptome of the human fungal pathogen Blastomyces and close relative Emmonsia.</title>
        <authorList>
            <person name="Munoz J.F."/>
            <person name="Gauthier G.M."/>
            <person name="Desjardins C.A."/>
            <person name="Gallo J.E."/>
            <person name="Holder J."/>
            <person name="Sullivan T.D."/>
            <person name="Marty A.J."/>
            <person name="Carmen J.C."/>
            <person name="Chen Z."/>
            <person name="Ding L."/>
            <person name="Gujja S."/>
            <person name="Magrini V."/>
            <person name="Misas E."/>
            <person name="Mitreva M."/>
            <person name="Priest M."/>
            <person name="Saif S."/>
            <person name="Whiston E.A."/>
            <person name="Young S."/>
            <person name="Zeng Q."/>
            <person name="Goldman W.E."/>
            <person name="Mardis E.R."/>
            <person name="Taylor J.W."/>
            <person name="McEwen J.G."/>
            <person name="Clay O.K."/>
            <person name="Klein B.S."/>
            <person name="Cuomo C.A."/>
        </authorList>
    </citation>
    <scope>NUCLEOTIDE SEQUENCE [LARGE SCALE GENOMIC DNA]</scope>
    <source>
        <strain evidence="4">SLH14081</strain>
    </source>
</reference>
<dbReference type="Pfam" id="PF06741">
    <property type="entry name" value="LsmAD"/>
    <property type="match status" value="1"/>
</dbReference>
<dbReference type="Proteomes" id="UP000002038">
    <property type="component" value="Unassembled WGS sequence"/>
</dbReference>
<feature type="compositionally biased region" description="Low complexity" evidence="1">
    <location>
        <begin position="575"/>
        <end position="597"/>
    </location>
</feature>
<dbReference type="AlphaFoldDB" id="A0A179UDM6"/>
<feature type="region of interest" description="Disordered" evidence="1">
    <location>
        <begin position="1010"/>
        <end position="1149"/>
    </location>
</feature>
<proteinExistence type="predicted"/>
<feature type="region of interest" description="Disordered" evidence="1">
    <location>
        <begin position="414"/>
        <end position="491"/>
    </location>
</feature>
<feature type="compositionally biased region" description="Polar residues" evidence="1">
    <location>
        <begin position="704"/>
        <end position="726"/>
    </location>
</feature>
<feature type="region of interest" description="Disordered" evidence="1">
    <location>
        <begin position="1"/>
        <end position="135"/>
    </location>
</feature>
<dbReference type="GO" id="GO:0003729">
    <property type="term" value="F:mRNA binding"/>
    <property type="evidence" value="ECO:0007669"/>
    <property type="project" value="TreeGrafter"/>
</dbReference>
<dbReference type="GO" id="GO:0010494">
    <property type="term" value="C:cytoplasmic stress granule"/>
    <property type="evidence" value="ECO:0007669"/>
    <property type="project" value="TreeGrafter"/>
</dbReference>
<evidence type="ECO:0000313" key="3">
    <source>
        <dbReference type="EMBL" id="OAT06074.1"/>
    </source>
</evidence>
<evidence type="ECO:0000313" key="4">
    <source>
        <dbReference type="Proteomes" id="UP000002038"/>
    </source>
</evidence>
<feature type="compositionally biased region" description="Polar residues" evidence="1">
    <location>
        <begin position="451"/>
        <end position="481"/>
    </location>
</feature>
<dbReference type="Pfam" id="PF14438">
    <property type="entry name" value="SM-ATX"/>
    <property type="match status" value="1"/>
</dbReference>